<evidence type="ECO:0000313" key="3">
    <source>
        <dbReference type="Proteomes" id="UP000717585"/>
    </source>
</evidence>
<dbReference type="Gene3D" id="2.40.50.40">
    <property type="match status" value="1"/>
</dbReference>
<gene>
    <name evidence="2" type="ORF">J8273_4010</name>
</gene>
<dbReference type="SMART" id="SM00298">
    <property type="entry name" value="CHROMO"/>
    <property type="match status" value="1"/>
</dbReference>
<keyword evidence="3" id="KW-1185">Reference proteome</keyword>
<dbReference type="InterPro" id="IPR016197">
    <property type="entry name" value="Chromo-like_dom_sf"/>
</dbReference>
<proteinExistence type="predicted"/>
<dbReference type="PROSITE" id="PS50013">
    <property type="entry name" value="CHROMO_2"/>
    <property type="match status" value="1"/>
</dbReference>
<accession>A0A8J6ATR4</accession>
<dbReference type="Proteomes" id="UP000717585">
    <property type="component" value="Unassembled WGS sequence"/>
</dbReference>
<dbReference type="InterPro" id="IPR023780">
    <property type="entry name" value="Chromo_domain"/>
</dbReference>
<protein>
    <submittedName>
        <fullName evidence="2">Chromo (CHRromatin Organization MOdifier) domain</fullName>
    </submittedName>
</protein>
<dbReference type="AlphaFoldDB" id="A0A8J6ATR4"/>
<dbReference type="Pfam" id="PF00385">
    <property type="entry name" value="Chromo"/>
    <property type="match status" value="1"/>
</dbReference>
<comment type="caution">
    <text evidence="2">The sequence shown here is derived from an EMBL/GenBank/DDBJ whole genome shotgun (WGS) entry which is preliminary data.</text>
</comment>
<organism evidence="2 3">
    <name type="scientific">Carpediemonas membranifera</name>
    <dbReference type="NCBI Taxonomy" id="201153"/>
    <lineage>
        <taxon>Eukaryota</taxon>
        <taxon>Metamonada</taxon>
        <taxon>Carpediemonas-like organisms</taxon>
        <taxon>Carpediemonas</taxon>
    </lineage>
</organism>
<name>A0A8J6ATR4_9EUKA</name>
<dbReference type="OrthoDB" id="5376140at2759"/>
<dbReference type="SUPFAM" id="SSF54160">
    <property type="entry name" value="Chromo domain-like"/>
    <property type="match status" value="1"/>
</dbReference>
<dbReference type="EMBL" id="JAHDYR010000015">
    <property type="protein sequence ID" value="KAG9394366.1"/>
    <property type="molecule type" value="Genomic_DNA"/>
</dbReference>
<feature type="domain" description="Chromo" evidence="1">
    <location>
        <begin position="70"/>
        <end position="101"/>
    </location>
</feature>
<evidence type="ECO:0000313" key="2">
    <source>
        <dbReference type="EMBL" id="KAG9394366.1"/>
    </source>
</evidence>
<sequence>MIQRKTAIGIVPRGPVRVISTNPDRPNTYVVQDLTTDHRLTVHASELYQFEGSYTDAELKHWAARNEGEYVVRKVADHRRQAGNLQFLLLWEGYDDDEGTWTDYSREIDGLAALDAYINEHPRLKLPSLRNGRHAGKSP</sequence>
<dbReference type="InterPro" id="IPR000953">
    <property type="entry name" value="Chromo/chromo_shadow_dom"/>
</dbReference>
<reference evidence="2" key="1">
    <citation type="submission" date="2021-05" db="EMBL/GenBank/DDBJ databases">
        <title>A free-living protist that lacks canonical eukaryotic 1 DNA replication and segregation systems.</title>
        <authorList>
            <person name="Salas-Leiva D.E."/>
            <person name="Tromer E.C."/>
            <person name="Curtis B.A."/>
            <person name="Jerlstrom-Hultqvist J."/>
            <person name="Kolisko M."/>
            <person name="Yi Z."/>
            <person name="Salas-Leiva J.S."/>
            <person name="Gallot-Lavallee L."/>
            <person name="Kops G.J.P.L."/>
            <person name="Archibald J.M."/>
            <person name="Simpson A.G.B."/>
            <person name="Roger A.J."/>
        </authorList>
    </citation>
    <scope>NUCLEOTIDE SEQUENCE</scope>
    <source>
        <strain evidence="2">BICM</strain>
    </source>
</reference>
<evidence type="ECO:0000259" key="1">
    <source>
        <dbReference type="PROSITE" id="PS50013"/>
    </source>
</evidence>